<name>A0A6A5YYA2_9PLEO</name>
<dbReference type="PANTHER" id="PTHR42085">
    <property type="entry name" value="F-BOX DOMAIN-CONTAINING PROTEIN"/>
    <property type="match status" value="1"/>
</dbReference>
<dbReference type="AlphaFoldDB" id="A0A6A5YYA2"/>
<dbReference type="Pfam" id="PF20150">
    <property type="entry name" value="2EXR"/>
    <property type="match status" value="1"/>
</dbReference>
<dbReference type="EMBL" id="ML977332">
    <property type="protein sequence ID" value="KAF2112179.1"/>
    <property type="molecule type" value="Genomic_DNA"/>
</dbReference>
<proteinExistence type="predicted"/>
<keyword evidence="3" id="KW-1185">Reference proteome</keyword>
<protein>
    <recommendedName>
        <fullName evidence="1">2EXR domain-containing protein</fullName>
    </recommendedName>
</protein>
<dbReference type="InterPro" id="IPR038883">
    <property type="entry name" value="AN11006-like"/>
</dbReference>
<accession>A0A6A5YYA2</accession>
<gene>
    <name evidence="2" type="ORF">BDV96DRAFT_649538</name>
</gene>
<sequence length="266" mass="30365">MQDSTTSDHFPFLNLPSELRLMIYEHLSITTRHHTLSFKTKFSRYLKPTMLSVTLVTRTLPVPLLRTCKQIHSEASPTLSNPLSKLKKEPIKFIIDVEQFKYCDEFVSMPNPVFDSAPDEPLGKHILRLWGIAVRLEDRSSSGEAYKVWSRFKSSERSPEIRVFIAGRSGRVNIIYIPLLLESLDRALRRPVPFYGCKVSVASEILDAIYEKVDVERYGYIKLLEGAIGIAWSLGRVGAMLEPTAEEWEEGWEEGERCLGNVDTKS</sequence>
<reference evidence="2" key="1">
    <citation type="journal article" date="2020" name="Stud. Mycol.">
        <title>101 Dothideomycetes genomes: a test case for predicting lifestyles and emergence of pathogens.</title>
        <authorList>
            <person name="Haridas S."/>
            <person name="Albert R."/>
            <person name="Binder M."/>
            <person name="Bloem J."/>
            <person name="Labutti K."/>
            <person name="Salamov A."/>
            <person name="Andreopoulos B."/>
            <person name="Baker S."/>
            <person name="Barry K."/>
            <person name="Bills G."/>
            <person name="Bluhm B."/>
            <person name="Cannon C."/>
            <person name="Castanera R."/>
            <person name="Culley D."/>
            <person name="Daum C."/>
            <person name="Ezra D."/>
            <person name="Gonzalez J."/>
            <person name="Henrissat B."/>
            <person name="Kuo A."/>
            <person name="Liang C."/>
            <person name="Lipzen A."/>
            <person name="Lutzoni F."/>
            <person name="Magnuson J."/>
            <person name="Mondo S."/>
            <person name="Nolan M."/>
            <person name="Ohm R."/>
            <person name="Pangilinan J."/>
            <person name="Park H.-J."/>
            <person name="Ramirez L."/>
            <person name="Alfaro M."/>
            <person name="Sun H."/>
            <person name="Tritt A."/>
            <person name="Yoshinaga Y."/>
            <person name="Zwiers L.-H."/>
            <person name="Turgeon B."/>
            <person name="Goodwin S."/>
            <person name="Spatafora J."/>
            <person name="Crous P."/>
            <person name="Grigoriev I."/>
        </authorList>
    </citation>
    <scope>NUCLEOTIDE SEQUENCE</scope>
    <source>
        <strain evidence="2">CBS 627.86</strain>
    </source>
</reference>
<organism evidence="2 3">
    <name type="scientific">Lophiotrema nucula</name>
    <dbReference type="NCBI Taxonomy" id="690887"/>
    <lineage>
        <taxon>Eukaryota</taxon>
        <taxon>Fungi</taxon>
        <taxon>Dikarya</taxon>
        <taxon>Ascomycota</taxon>
        <taxon>Pezizomycotina</taxon>
        <taxon>Dothideomycetes</taxon>
        <taxon>Pleosporomycetidae</taxon>
        <taxon>Pleosporales</taxon>
        <taxon>Lophiotremataceae</taxon>
        <taxon>Lophiotrema</taxon>
    </lineage>
</organism>
<evidence type="ECO:0000259" key="1">
    <source>
        <dbReference type="Pfam" id="PF20150"/>
    </source>
</evidence>
<evidence type="ECO:0000313" key="3">
    <source>
        <dbReference type="Proteomes" id="UP000799770"/>
    </source>
</evidence>
<dbReference type="Proteomes" id="UP000799770">
    <property type="component" value="Unassembled WGS sequence"/>
</dbReference>
<dbReference type="OrthoDB" id="5314997at2759"/>
<dbReference type="InterPro" id="IPR045518">
    <property type="entry name" value="2EXR"/>
</dbReference>
<dbReference type="PANTHER" id="PTHR42085:SF2">
    <property type="entry name" value="F-BOX DOMAIN-CONTAINING PROTEIN"/>
    <property type="match status" value="1"/>
</dbReference>
<feature type="domain" description="2EXR" evidence="1">
    <location>
        <begin position="11"/>
        <end position="79"/>
    </location>
</feature>
<evidence type="ECO:0000313" key="2">
    <source>
        <dbReference type="EMBL" id="KAF2112179.1"/>
    </source>
</evidence>